<evidence type="ECO:0000313" key="19">
    <source>
        <dbReference type="EMBL" id="RUM97157.1"/>
    </source>
</evidence>
<dbReference type="NCBIfam" id="NF004884">
    <property type="entry name" value="PRK06245.1"/>
    <property type="match status" value="1"/>
</dbReference>
<keyword evidence="12" id="KW-0479">Metal-binding</keyword>
<dbReference type="PANTHER" id="PTHR43076">
    <property type="entry name" value="FO SYNTHASE (COFH)"/>
    <property type="match status" value="1"/>
</dbReference>
<dbReference type="SFLD" id="SFLDG01389">
    <property type="entry name" value="menaquinone_synthsis_involved"/>
    <property type="match status" value="1"/>
</dbReference>
<dbReference type="InterPro" id="IPR045567">
    <property type="entry name" value="CofH/MnqC-like_C"/>
</dbReference>
<evidence type="ECO:0000256" key="14">
    <source>
        <dbReference type="ARBA" id="ARBA00023014"/>
    </source>
</evidence>
<dbReference type="UniPathway" id="UPA00072"/>
<dbReference type="EC" id="4.3.1.32" evidence="6"/>
<dbReference type="OrthoDB" id="9802027at2"/>
<feature type="domain" description="Radical SAM core" evidence="18">
    <location>
        <begin position="464"/>
        <end position="703"/>
    </location>
</feature>
<dbReference type="InterPro" id="IPR058240">
    <property type="entry name" value="rSAM_sf"/>
</dbReference>
<dbReference type="SFLD" id="SFLDS00029">
    <property type="entry name" value="Radical_SAM"/>
    <property type="match status" value="3"/>
</dbReference>
<comment type="similarity">
    <text evidence="4">In the C-terminal section; belongs to the radical SAM superfamily. CofH family.</text>
</comment>
<dbReference type="PANTHER" id="PTHR43076:SF1">
    <property type="entry name" value="LIPOYL SYNTHASE 2"/>
    <property type="match status" value="1"/>
</dbReference>
<dbReference type="InterPro" id="IPR020050">
    <property type="entry name" value="FO_synthase_su2"/>
</dbReference>
<dbReference type="GO" id="GO:0051539">
    <property type="term" value="F:4 iron, 4 sulfur cluster binding"/>
    <property type="evidence" value="ECO:0007669"/>
    <property type="project" value="UniProtKB-KW"/>
</dbReference>
<dbReference type="SUPFAM" id="SSF102114">
    <property type="entry name" value="Radical SAM enzymes"/>
    <property type="match status" value="2"/>
</dbReference>
<dbReference type="InterPro" id="IPR019939">
    <property type="entry name" value="CofG_family"/>
</dbReference>
<keyword evidence="10 19" id="KW-0808">Transferase</keyword>
<evidence type="ECO:0000256" key="6">
    <source>
        <dbReference type="ARBA" id="ARBA00012126"/>
    </source>
</evidence>
<dbReference type="CDD" id="cd01335">
    <property type="entry name" value="Radical_SAM"/>
    <property type="match status" value="2"/>
</dbReference>
<evidence type="ECO:0000256" key="17">
    <source>
        <dbReference type="ARBA" id="ARBA00048974"/>
    </source>
</evidence>
<dbReference type="SFLD" id="SFLDF00294">
    <property type="entry name" value="7_8-didemethyl-8-hydroxy-5-dea"/>
    <property type="match status" value="1"/>
</dbReference>
<dbReference type="Pfam" id="PF19288">
    <property type="entry name" value="CofH_C"/>
    <property type="match status" value="1"/>
</dbReference>
<dbReference type="InterPro" id="IPR034405">
    <property type="entry name" value="F420"/>
</dbReference>
<evidence type="ECO:0000256" key="1">
    <source>
        <dbReference type="ARBA" id="ARBA00001966"/>
    </source>
</evidence>
<evidence type="ECO:0000256" key="4">
    <source>
        <dbReference type="ARBA" id="ARBA00010051"/>
    </source>
</evidence>
<comment type="catalytic activity">
    <reaction evidence="16">
        <text>5-amino-6-(D-ribitylamino)uracil + L-tyrosine + S-adenosyl-L-methionine = 5-amino-5-(4-hydroxybenzyl)-6-(D-ribitylimino)-5,6-dihydrouracil + 2-iminoacetate + 5'-deoxyadenosine + L-methionine + H(+)</text>
        <dbReference type="Rhea" id="RHEA:55200"/>
        <dbReference type="ChEBI" id="CHEBI:15378"/>
        <dbReference type="ChEBI" id="CHEBI:15934"/>
        <dbReference type="ChEBI" id="CHEBI:17319"/>
        <dbReference type="ChEBI" id="CHEBI:57844"/>
        <dbReference type="ChEBI" id="CHEBI:58315"/>
        <dbReference type="ChEBI" id="CHEBI:59789"/>
        <dbReference type="ChEBI" id="CHEBI:77846"/>
        <dbReference type="ChEBI" id="CHEBI:85936"/>
        <dbReference type="EC" id="2.5.1.147"/>
    </reaction>
</comment>
<comment type="pathway">
    <text evidence="3">Cofactor biosynthesis; coenzyme F0 biosynthesis.</text>
</comment>
<keyword evidence="13" id="KW-0408">Iron</keyword>
<evidence type="ECO:0000256" key="15">
    <source>
        <dbReference type="ARBA" id="ARBA00023239"/>
    </source>
</evidence>
<comment type="cofactor">
    <cofactor evidence="1">
        <name>[4Fe-4S] cluster</name>
        <dbReference type="ChEBI" id="CHEBI:49883"/>
    </cofactor>
</comment>
<evidence type="ECO:0000313" key="20">
    <source>
        <dbReference type="Proteomes" id="UP000281647"/>
    </source>
</evidence>
<dbReference type="HAMAP" id="MF_01611">
    <property type="entry name" value="FO_synth_sub1"/>
    <property type="match status" value="1"/>
</dbReference>
<organism evidence="19 20">
    <name type="scientific">Borborobacter arsenicus</name>
    <dbReference type="NCBI Taxonomy" id="1851146"/>
    <lineage>
        <taxon>Bacteria</taxon>
        <taxon>Pseudomonadati</taxon>
        <taxon>Pseudomonadota</taxon>
        <taxon>Alphaproteobacteria</taxon>
        <taxon>Hyphomicrobiales</taxon>
        <taxon>Phyllobacteriaceae</taxon>
        <taxon>Borborobacter</taxon>
    </lineage>
</organism>
<evidence type="ECO:0000256" key="10">
    <source>
        <dbReference type="ARBA" id="ARBA00022679"/>
    </source>
</evidence>
<keyword evidence="14" id="KW-0411">Iron-sulfur</keyword>
<dbReference type="Proteomes" id="UP000281647">
    <property type="component" value="Unassembled WGS sequence"/>
</dbReference>
<dbReference type="HAMAP" id="MF_01612">
    <property type="entry name" value="FO_synth_sub2"/>
    <property type="match status" value="1"/>
</dbReference>
<evidence type="ECO:0000259" key="18">
    <source>
        <dbReference type="PROSITE" id="PS51918"/>
    </source>
</evidence>
<keyword evidence="9" id="KW-0004">4Fe-4S</keyword>
<sequence>MSVSPLLTNFALDRRLTREEALSLVDISDLSPLLAVASARRDAAHGGAISYSRKVFIPLTQLCRDVCHYCTFAHPPRKGERAFLTREQVLAIAEQGKRAGCKEALFTLGDKPELRYRQAREELRELGHETTLSYLAEMAEMVLRETGLLPHVNPGLLTDEDLTALRRVSVSQGIMLESTSERLCAKGGAHYGSPDKLPAARLDTIRRAGEQAVPFTSGILIGIGETRAERIDSLLALRDLNDAHGHIQEIIVQNFRPKPGTLMANAEAPSLEDHLWTIAVARLLFEPEMNIQAPPNLTPGVFNRLVAAGINDWGGVSPVTPDHVNPEAPWPHLKELEAATKAAGKELTERLAIYPAYARHALRWVDAKLRTTLYNFIDADGWPRADGWCPGRLDDLPAADVALLKAPAVALASTELQSILDKAADARPLAEAEIVRLFRARGEEFAAVCRAADHLRRKVNGDVVSYVVTRNINYTNICYFKCQFCAFSKGKLSENLRGRPYDLEMAEVARRVREAWERGASEVCMQGGIHPSYTGSKYIELCHAVKEAVPGMHIHAFSPLEVSQGAKTLGIPVVEFLGRLKEAGLSTLPGTAAEILDDEVRALLCADKIKTDEWLDVMRAAHGLGYRTTATIMFGHIERYEHWARHLIRVRDLQMETGGFTEFVPLPFVHMEAPIYLKGKSRPGPTFRESILMHAVARLALHPHITNIQASWVKLGPDGVRHCLNAGVNDLGGTLMDESISRSAGASYGQEMTPQRMEEIIRSSGRLPRQRNTLYGNAPVALRERSYTRGLHIQDTPVSLRPACAG</sequence>
<dbReference type="SFLD" id="SFLDG01388">
    <property type="entry name" value="7_8-didemethyl-8-hydroxy-5-dea"/>
    <property type="match status" value="2"/>
</dbReference>
<proteinExistence type="inferred from homology"/>
<reference evidence="19 20" key="1">
    <citation type="submission" date="2018-11" db="EMBL/GenBank/DDBJ databases">
        <title>Pseudaminobacter arsenicus sp. nov., an arsenic-resistant bacterium isolated from arsenic-rich aquifers.</title>
        <authorList>
            <person name="Mu Y."/>
        </authorList>
    </citation>
    <scope>NUCLEOTIDE SEQUENCE [LARGE SCALE GENOMIC DNA]</scope>
    <source>
        <strain evidence="19 20">CB3</strain>
    </source>
</reference>
<keyword evidence="11" id="KW-0949">S-adenosyl-L-methionine</keyword>
<evidence type="ECO:0000256" key="5">
    <source>
        <dbReference type="ARBA" id="ARBA00010826"/>
    </source>
</evidence>
<keyword evidence="20" id="KW-1185">Reference proteome</keyword>
<name>A0A432V4S5_9HYPH</name>
<dbReference type="GO" id="GO:0044689">
    <property type="term" value="F:7,8-didemethyl-8-hydroxy-5-deazariboflavin synthase activity"/>
    <property type="evidence" value="ECO:0007669"/>
    <property type="project" value="UniProtKB-EC"/>
</dbReference>
<comment type="catalytic activity">
    <reaction evidence="17">
        <text>5-amino-5-(4-hydroxybenzyl)-6-(D-ribitylimino)-5,6-dihydrouracil + S-adenosyl-L-methionine = 7,8-didemethyl-8-hydroxy-5-deazariboflavin + 5'-deoxyadenosine + L-methionine + NH4(+) + H(+)</text>
        <dbReference type="Rhea" id="RHEA:55204"/>
        <dbReference type="ChEBI" id="CHEBI:15378"/>
        <dbReference type="ChEBI" id="CHEBI:17319"/>
        <dbReference type="ChEBI" id="CHEBI:28938"/>
        <dbReference type="ChEBI" id="CHEBI:57844"/>
        <dbReference type="ChEBI" id="CHEBI:59789"/>
        <dbReference type="ChEBI" id="CHEBI:59904"/>
        <dbReference type="ChEBI" id="CHEBI:85936"/>
        <dbReference type="EC" id="4.3.1.32"/>
    </reaction>
</comment>
<dbReference type="InterPro" id="IPR006638">
    <property type="entry name" value="Elp3/MiaA/NifB-like_rSAM"/>
</dbReference>
<comment type="caution">
    <text evidence="19">The sequence shown here is derived from an EMBL/GenBank/DDBJ whole genome shotgun (WGS) entry which is preliminary data.</text>
</comment>
<evidence type="ECO:0000256" key="9">
    <source>
        <dbReference type="ARBA" id="ARBA00022485"/>
    </source>
</evidence>
<dbReference type="NCBIfam" id="TIGR03551">
    <property type="entry name" value="F420_cofH"/>
    <property type="match status" value="1"/>
</dbReference>
<dbReference type="InterPro" id="IPR013785">
    <property type="entry name" value="Aldolase_TIM"/>
</dbReference>
<dbReference type="GO" id="GO:0046872">
    <property type="term" value="F:metal ion binding"/>
    <property type="evidence" value="ECO:0007669"/>
    <property type="project" value="UniProtKB-KW"/>
</dbReference>
<dbReference type="NCBIfam" id="TIGR00423">
    <property type="entry name" value="CofH family radical SAM protein"/>
    <property type="match status" value="1"/>
</dbReference>
<evidence type="ECO:0000256" key="7">
    <source>
        <dbReference type="ARBA" id="ARBA00012289"/>
    </source>
</evidence>
<accession>A0A432V4S5</accession>
<dbReference type="GO" id="GO:0141093">
    <property type="term" value="F:5-amino-6-(D-ribitylamino)uracil--L-tyrosine 4-hydroxyphenyl transferase activity"/>
    <property type="evidence" value="ECO:0007669"/>
    <property type="project" value="UniProtKB-EC"/>
</dbReference>
<gene>
    <name evidence="19" type="primary">cofH</name>
    <name evidence="19" type="ORF">EET67_14965</name>
</gene>
<dbReference type="NCBIfam" id="TIGR03550">
    <property type="entry name" value="F420_cofG"/>
    <property type="match status" value="1"/>
</dbReference>
<evidence type="ECO:0000256" key="8">
    <source>
        <dbReference type="ARBA" id="ARBA00022220"/>
    </source>
</evidence>
<dbReference type="Pfam" id="PF04055">
    <property type="entry name" value="Radical_SAM"/>
    <property type="match status" value="2"/>
</dbReference>
<protein>
    <recommendedName>
        <fullName evidence="8">FO synthase</fullName>
        <ecNumber evidence="7">2.5.1.147</ecNumber>
        <ecNumber evidence="6">4.3.1.32</ecNumber>
    </recommendedName>
</protein>
<evidence type="ECO:0000256" key="2">
    <source>
        <dbReference type="ARBA" id="ARBA00003692"/>
    </source>
</evidence>
<keyword evidence="15" id="KW-0456">Lyase</keyword>
<dbReference type="Gene3D" id="3.20.20.70">
    <property type="entry name" value="Aldolase class I"/>
    <property type="match status" value="2"/>
</dbReference>
<dbReference type="EC" id="2.5.1.147" evidence="7"/>
<dbReference type="EMBL" id="RKST01000014">
    <property type="protein sequence ID" value="RUM97157.1"/>
    <property type="molecule type" value="Genomic_DNA"/>
</dbReference>
<dbReference type="InterPro" id="IPR007197">
    <property type="entry name" value="rSAM"/>
</dbReference>
<evidence type="ECO:0000256" key="13">
    <source>
        <dbReference type="ARBA" id="ARBA00023004"/>
    </source>
</evidence>
<dbReference type="InterPro" id="IPR019940">
    <property type="entry name" value="CofH_family"/>
</dbReference>
<comment type="function">
    <text evidence="2">Catalyzes the radical-mediated synthesis of 7,8-didemethyl-8-hydroxy-5-deazariboflavin (FO) from 5-amino-6-(D-ribitylamino)uracil and L-tyrosine.</text>
</comment>
<evidence type="ECO:0000256" key="12">
    <source>
        <dbReference type="ARBA" id="ARBA00022723"/>
    </source>
</evidence>
<dbReference type="RefSeq" id="WP_128627330.1">
    <property type="nucleotide sequence ID" value="NZ_RKST01000014.1"/>
</dbReference>
<comment type="similarity">
    <text evidence="5">In the N-terminal section; belongs to the radical SAM superfamily. CofG family.</text>
</comment>
<dbReference type="SMART" id="SM00729">
    <property type="entry name" value="Elp3"/>
    <property type="match status" value="2"/>
</dbReference>
<evidence type="ECO:0000256" key="11">
    <source>
        <dbReference type="ARBA" id="ARBA00022691"/>
    </source>
</evidence>
<evidence type="ECO:0000256" key="16">
    <source>
        <dbReference type="ARBA" id="ARBA00048468"/>
    </source>
</evidence>
<dbReference type="AlphaFoldDB" id="A0A432V4S5"/>
<feature type="domain" description="Radical SAM core" evidence="18">
    <location>
        <begin position="49"/>
        <end position="296"/>
    </location>
</feature>
<dbReference type="PROSITE" id="PS51918">
    <property type="entry name" value="RADICAL_SAM"/>
    <property type="match status" value="2"/>
</dbReference>
<dbReference type="SFLD" id="SFLDF00343">
    <property type="entry name" value="aminofutalosine_synthase_(mqnE"/>
    <property type="match status" value="1"/>
</dbReference>
<evidence type="ECO:0000256" key="3">
    <source>
        <dbReference type="ARBA" id="ARBA00004712"/>
    </source>
</evidence>
<dbReference type="SFLD" id="SFLDG01064">
    <property type="entry name" value="F420__menaquinone_cofactor_bio"/>
    <property type="match status" value="3"/>
</dbReference>